<evidence type="ECO:0000313" key="2">
    <source>
        <dbReference type="Proteomes" id="UP000198736"/>
    </source>
</evidence>
<evidence type="ECO:0000313" key="1">
    <source>
        <dbReference type="EMBL" id="CUS33827.1"/>
    </source>
</evidence>
<dbReference type="Proteomes" id="UP000198736">
    <property type="component" value="Unassembled WGS sequence"/>
</dbReference>
<keyword evidence="2" id="KW-1185">Reference proteome</keyword>
<accession>A0A0S4L7Z5</accession>
<name>A0A0S4L7Z5_9BACT</name>
<sequence length="81" mass="9388">MILYILDNKWNFELFNTRKILFKDLHIENIVSFISYETDSLAKENNSCHVGSSRKAKSDTESLDGSMGLSRIFLNHDNDVF</sequence>
<gene>
    <name evidence="1" type="ORF">COMA2_140098</name>
</gene>
<proteinExistence type="predicted"/>
<dbReference type="AlphaFoldDB" id="A0A0S4L7Z5"/>
<protein>
    <submittedName>
        <fullName evidence="1">Uncharacterized protein</fullName>
    </submittedName>
</protein>
<reference evidence="2" key="1">
    <citation type="submission" date="2015-10" db="EMBL/GenBank/DDBJ databases">
        <authorList>
            <person name="Luecker S."/>
            <person name="Luecker S."/>
        </authorList>
    </citation>
    <scope>NUCLEOTIDE SEQUENCE [LARGE SCALE GENOMIC DNA]</scope>
</reference>
<dbReference type="STRING" id="1742973.COMA2_140098"/>
<dbReference type="EMBL" id="CZPZ01000006">
    <property type="protein sequence ID" value="CUS33827.1"/>
    <property type="molecule type" value="Genomic_DNA"/>
</dbReference>
<organism evidence="1 2">
    <name type="scientific">Candidatus Nitrospira nitrificans</name>
    <dbReference type="NCBI Taxonomy" id="1742973"/>
    <lineage>
        <taxon>Bacteria</taxon>
        <taxon>Pseudomonadati</taxon>
        <taxon>Nitrospirota</taxon>
        <taxon>Nitrospiria</taxon>
        <taxon>Nitrospirales</taxon>
        <taxon>Nitrospiraceae</taxon>
        <taxon>Nitrospira</taxon>
    </lineage>
</organism>